<dbReference type="EMBL" id="FQYV01000030">
    <property type="protein sequence ID" value="SHJ88955.1"/>
    <property type="molecule type" value="Genomic_DNA"/>
</dbReference>
<dbReference type="PANTHER" id="PTHR43317">
    <property type="entry name" value="THERMOSPERMINE SYNTHASE ACAULIS5"/>
    <property type="match status" value="1"/>
</dbReference>
<name>A0A1M6MZL6_9FLAO</name>
<dbReference type="PANTHER" id="PTHR43317:SF1">
    <property type="entry name" value="THERMOSPERMINE SYNTHASE ACAULIS5"/>
    <property type="match status" value="1"/>
</dbReference>
<dbReference type="SUPFAM" id="SSF53335">
    <property type="entry name" value="S-adenosyl-L-methionine-dependent methyltransferases"/>
    <property type="match status" value="1"/>
</dbReference>
<sequence>MKRFLSYIWPTTKRIESAVNGTLEVTWINGKKVVDTKNANYSYGSLQRILKFGLSKTNVSSASNILILGLGAGSVVQTLREDFIFEGEITAIEYDEVMIAVAENEFNIISDDSLEIILGDAFLYVNQTNNEFEIVIIDLFIDKDVQEACYSIGFWKSITTIVKTGGYVIFNAGFNNTEVAKLDKIIEAFKLDFNFQKFEKVENSSTLIVGEKLPKTIL</sequence>
<dbReference type="Proteomes" id="UP000184172">
    <property type="component" value="Unassembled WGS sequence"/>
</dbReference>
<dbReference type="RefSeq" id="WP_073221356.1">
    <property type="nucleotide sequence ID" value="NZ_FNNS01000028.1"/>
</dbReference>
<evidence type="ECO:0000313" key="3">
    <source>
        <dbReference type="Proteomes" id="UP000184172"/>
    </source>
</evidence>
<dbReference type="AlphaFoldDB" id="A0A1M6MZL6"/>
<gene>
    <name evidence="2" type="ORF">SAMN04487908_13029</name>
</gene>
<evidence type="ECO:0000313" key="2">
    <source>
        <dbReference type="EMBL" id="SHJ88955.1"/>
    </source>
</evidence>
<accession>A0A1M6MZL6</accession>
<proteinExistence type="predicted"/>
<dbReference type="OrthoDB" id="650847at2"/>
<organism evidence="2 3">
    <name type="scientific">Aequorivita viscosa</name>
    <dbReference type="NCBI Taxonomy" id="797419"/>
    <lineage>
        <taxon>Bacteria</taxon>
        <taxon>Pseudomonadati</taxon>
        <taxon>Bacteroidota</taxon>
        <taxon>Flavobacteriia</taxon>
        <taxon>Flavobacteriales</taxon>
        <taxon>Flavobacteriaceae</taxon>
        <taxon>Aequorivita</taxon>
    </lineage>
</organism>
<dbReference type="STRING" id="797419.SAMN05216556_12829"/>
<evidence type="ECO:0000256" key="1">
    <source>
        <dbReference type="ARBA" id="ARBA00023115"/>
    </source>
</evidence>
<dbReference type="Gene3D" id="3.40.50.150">
    <property type="entry name" value="Vaccinia Virus protein VP39"/>
    <property type="match status" value="1"/>
</dbReference>
<dbReference type="GO" id="GO:0006596">
    <property type="term" value="P:polyamine biosynthetic process"/>
    <property type="evidence" value="ECO:0007669"/>
    <property type="project" value="UniProtKB-KW"/>
</dbReference>
<keyword evidence="3" id="KW-1185">Reference proteome</keyword>
<dbReference type="CDD" id="cd02440">
    <property type="entry name" value="AdoMet_MTases"/>
    <property type="match status" value="1"/>
</dbReference>
<dbReference type="Pfam" id="PF01564">
    <property type="entry name" value="Spermine_synth"/>
    <property type="match status" value="1"/>
</dbReference>
<reference evidence="3" key="1">
    <citation type="submission" date="2016-11" db="EMBL/GenBank/DDBJ databases">
        <authorList>
            <person name="Varghese N."/>
            <person name="Submissions S."/>
        </authorList>
    </citation>
    <scope>NUCLEOTIDE SEQUENCE [LARGE SCALE GENOMIC DNA]</scope>
    <source>
        <strain evidence="3">DSM 26349</strain>
    </source>
</reference>
<protein>
    <submittedName>
        <fullName evidence="2">Spermine/spermidine synthase</fullName>
    </submittedName>
</protein>
<keyword evidence="1" id="KW-0620">Polyamine biosynthesis</keyword>
<dbReference type="InterPro" id="IPR029063">
    <property type="entry name" value="SAM-dependent_MTases_sf"/>
</dbReference>